<evidence type="ECO:0000256" key="7">
    <source>
        <dbReference type="ARBA" id="ARBA00034754"/>
    </source>
</evidence>
<dbReference type="Gene3D" id="1.10.8.60">
    <property type="match status" value="1"/>
</dbReference>
<dbReference type="PANTHER" id="PTHR34388:SF1">
    <property type="entry name" value="DNA POLYMERASE III SUBUNIT DELTA"/>
    <property type="match status" value="1"/>
</dbReference>
<evidence type="ECO:0000256" key="8">
    <source>
        <dbReference type="ARBA" id="ARBA00049244"/>
    </source>
</evidence>
<dbReference type="Gene3D" id="3.40.50.300">
    <property type="entry name" value="P-loop containing nucleotide triphosphate hydrolases"/>
    <property type="match status" value="1"/>
</dbReference>
<dbReference type="SUPFAM" id="SSF52540">
    <property type="entry name" value="P-loop containing nucleoside triphosphate hydrolases"/>
    <property type="match status" value="1"/>
</dbReference>
<dbReference type="Gene3D" id="1.20.272.10">
    <property type="match status" value="1"/>
</dbReference>
<evidence type="ECO:0000256" key="3">
    <source>
        <dbReference type="ARBA" id="ARBA00022679"/>
    </source>
</evidence>
<keyword evidence="4 10" id="KW-0548">Nucleotidyltransferase</keyword>
<dbReference type="PANTHER" id="PTHR34388">
    <property type="entry name" value="DNA POLYMERASE III SUBUNIT DELTA"/>
    <property type="match status" value="1"/>
</dbReference>
<name>A0A841LRU2_9HYPH</name>
<dbReference type="SUPFAM" id="SSF48019">
    <property type="entry name" value="post-AAA+ oligomerization domain-like"/>
    <property type="match status" value="1"/>
</dbReference>
<dbReference type="GO" id="GO:0003677">
    <property type="term" value="F:DNA binding"/>
    <property type="evidence" value="ECO:0007669"/>
    <property type="project" value="InterPro"/>
</dbReference>
<dbReference type="Proteomes" id="UP000555393">
    <property type="component" value="Unassembled WGS sequence"/>
</dbReference>
<comment type="caution">
    <text evidence="10">The sequence shown here is derived from an EMBL/GenBank/DDBJ whole genome shotgun (WGS) entry which is preliminary data.</text>
</comment>
<evidence type="ECO:0000256" key="5">
    <source>
        <dbReference type="ARBA" id="ARBA00022705"/>
    </source>
</evidence>
<comment type="similarity">
    <text evidence="7">Belongs to the DNA polymerase HolA subunit family.</text>
</comment>
<dbReference type="EC" id="2.7.7.7" evidence="1"/>
<feature type="domain" description="DNA polymerase III delta N-terminal" evidence="9">
    <location>
        <begin position="24"/>
        <end position="120"/>
    </location>
</feature>
<keyword evidence="5" id="KW-0235">DNA replication</keyword>
<dbReference type="InterPro" id="IPR005790">
    <property type="entry name" value="DNA_polIII_delta"/>
</dbReference>
<evidence type="ECO:0000256" key="2">
    <source>
        <dbReference type="ARBA" id="ARBA00017703"/>
    </source>
</evidence>
<comment type="catalytic activity">
    <reaction evidence="8">
        <text>DNA(n) + a 2'-deoxyribonucleoside 5'-triphosphate = DNA(n+1) + diphosphate</text>
        <dbReference type="Rhea" id="RHEA:22508"/>
        <dbReference type="Rhea" id="RHEA-COMP:17339"/>
        <dbReference type="Rhea" id="RHEA-COMP:17340"/>
        <dbReference type="ChEBI" id="CHEBI:33019"/>
        <dbReference type="ChEBI" id="CHEBI:61560"/>
        <dbReference type="ChEBI" id="CHEBI:173112"/>
        <dbReference type="EC" id="2.7.7.7"/>
    </reaction>
</comment>
<dbReference type="InterPro" id="IPR008921">
    <property type="entry name" value="DNA_pol3_clamp-load_cplx_C"/>
</dbReference>
<reference evidence="10 11" key="1">
    <citation type="submission" date="2020-08" db="EMBL/GenBank/DDBJ databases">
        <title>Genomic Encyclopedia of Type Strains, Phase IV (KMG-IV): sequencing the most valuable type-strain genomes for metagenomic binning, comparative biology and taxonomic classification.</title>
        <authorList>
            <person name="Goeker M."/>
        </authorList>
    </citation>
    <scope>NUCLEOTIDE SEQUENCE [LARGE SCALE GENOMIC DNA]</scope>
    <source>
        <strain evidence="10 11">DSM 22336</strain>
    </source>
</reference>
<evidence type="ECO:0000313" key="10">
    <source>
        <dbReference type="EMBL" id="MBB6260803.1"/>
    </source>
</evidence>
<dbReference type="GO" id="GO:0009360">
    <property type="term" value="C:DNA polymerase III complex"/>
    <property type="evidence" value="ECO:0007669"/>
    <property type="project" value="InterPro"/>
</dbReference>
<dbReference type="RefSeq" id="WP_184221549.1">
    <property type="nucleotide sequence ID" value="NZ_JACIIU010000004.1"/>
</dbReference>
<dbReference type="NCBIfam" id="TIGR01128">
    <property type="entry name" value="holA"/>
    <property type="match status" value="1"/>
</dbReference>
<dbReference type="Pfam" id="PF06144">
    <property type="entry name" value="DNA_pol3_delta"/>
    <property type="match status" value="1"/>
</dbReference>
<dbReference type="InterPro" id="IPR010372">
    <property type="entry name" value="DNA_pol3_delta_N"/>
</dbReference>
<keyword evidence="3 10" id="KW-0808">Transferase</keyword>
<evidence type="ECO:0000259" key="9">
    <source>
        <dbReference type="Pfam" id="PF06144"/>
    </source>
</evidence>
<keyword evidence="6" id="KW-0239">DNA-directed DNA polymerase</keyword>
<sequence length="348" mass="37845">MAQKKSHEVDAFINRPSSSFPIILLYGPDKGLVSERAKIFAKATGLPLDDPFTVIRLEGDEVDQNPGKLHDEAMTISMFGGKRLIWVRNVSGQKNMADIIKHLAAEPPQDAIILIEAGDLKKGAALRTAAENGSAAMALPCYSDDARGIDGVIDDVLSAANLQISGDARQLLRMSLGGDRLATRGELEKLCLYARGKSRIELEDVRASVGDVSVASTDEIVDALLLGDMKGFNSSFDRLVTSGTAPFLILNAAMRQFQQLQLMRHSVEVERKAPAAIIAAARPPIFFTRRKLMETALSRWPAASISRAGERLQKAVLESRQNSDLSVPIIRQCLMALVVEGARNSRAR</sequence>
<proteinExistence type="inferred from homology"/>
<evidence type="ECO:0000313" key="11">
    <source>
        <dbReference type="Proteomes" id="UP000555393"/>
    </source>
</evidence>
<dbReference type="InterPro" id="IPR027417">
    <property type="entry name" value="P-loop_NTPase"/>
</dbReference>
<keyword evidence="11" id="KW-1185">Reference proteome</keyword>
<gene>
    <name evidence="10" type="ORF">FHS77_001344</name>
</gene>
<dbReference type="AlphaFoldDB" id="A0A841LRU2"/>
<dbReference type="EMBL" id="JACIIU010000004">
    <property type="protein sequence ID" value="MBB6260803.1"/>
    <property type="molecule type" value="Genomic_DNA"/>
</dbReference>
<accession>A0A841LRU2</accession>
<dbReference type="GO" id="GO:0006261">
    <property type="term" value="P:DNA-templated DNA replication"/>
    <property type="evidence" value="ECO:0007669"/>
    <property type="project" value="TreeGrafter"/>
</dbReference>
<evidence type="ECO:0000256" key="6">
    <source>
        <dbReference type="ARBA" id="ARBA00022932"/>
    </source>
</evidence>
<dbReference type="GO" id="GO:0003887">
    <property type="term" value="F:DNA-directed DNA polymerase activity"/>
    <property type="evidence" value="ECO:0007669"/>
    <property type="project" value="UniProtKB-KW"/>
</dbReference>
<evidence type="ECO:0000256" key="4">
    <source>
        <dbReference type="ARBA" id="ARBA00022695"/>
    </source>
</evidence>
<organism evidence="10 11">
    <name type="scientific">Paenochrobactrum gallinarii</name>
    <dbReference type="NCBI Taxonomy" id="643673"/>
    <lineage>
        <taxon>Bacteria</taxon>
        <taxon>Pseudomonadati</taxon>
        <taxon>Pseudomonadota</taxon>
        <taxon>Alphaproteobacteria</taxon>
        <taxon>Hyphomicrobiales</taxon>
        <taxon>Brucellaceae</taxon>
        <taxon>Paenochrobactrum</taxon>
    </lineage>
</organism>
<protein>
    <recommendedName>
        <fullName evidence="2">DNA polymerase III subunit delta</fullName>
        <ecNumber evidence="1">2.7.7.7</ecNumber>
    </recommendedName>
</protein>
<evidence type="ECO:0000256" key="1">
    <source>
        <dbReference type="ARBA" id="ARBA00012417"/>
    </source>
</evidence>